<dbReference type="AlphaFoldDB" id="A0A137NQS4"/>
<dbReference type="Pfam" id="PF24919">
    <property type="entry name" value="Mug62"/>
    <property type="match status" value="1"/>
</dbReference>
<accession>A0A137NQS4</accession>
<protein>
    <recommendedName>
        <fullName evidence="1">Meiotically up-regulated gene 62 protein-like alpha-beta domain-containing protein</fullName>
    </recommendedName>
</protein>
<evidence type="ECO:0000313" key="2">
    <source>
        <dbReference type="EMBL" id="KXN65116.1"/>
    </source>
</evidence>
<dbReference type="OrthoDB" id="69964at2759"/>
<keyword evidence="3" id="KW-1185">Reference proteome</keyword>
<feature type="domain" description="Meiotically up-regulated gene 62 protein-like alpha-beta" evidence="1">
    <location>
        <begin position="123"/>
        <end position="219"/>
    </location>
</feature>
<organism evidence="2 3">
    <name type="scientific">Conidiobolus coronatus (strain ATCC 28846 / CBS 209.66 / NRRL 28638)</name>
    <name type="common">Delacroixia coronata</name>
    <dbReference type="NCBI Taxonomy" id="796925"/>
    <lineage>
        <taxon>Eukaryota</taxon>
        <taxon>Fungi</taxon>
        <taxon>Fungi incertae sedis</taxon>
        <taxon>Zoopagomycota</taxon>
        <taxon>Entomophthoromycotina</taxon>
        <taxon>Entomophthoromycetes</taxon>
        <taxon>Entomophthorales</taxon>
        <taxon>Ancylistaceae</taxon>
        <taxon>Conidiobolus</taxon>
    </lineage>
</organism>
<reference evidence="2 3" key="1">
    <citation type="journal article" date="2015" name="Genome Biol. Evol.">
        <title>Phylogenomic analyses indicate that early fungi evolved digesting cell walls of algal ancestors of land plants.</title>
        <authorList>
            <person name="Chang Y."/>
            <person name="Wang S."/>
            <person name="Sekimoto S."/>
            <person name="Aerts A.L."/>
            <person name="Choi C."/>
            <person name="Clum A."/>
            <person name="LaButti K.M."/>
            <person name="Lindquist E.A."/>
            <person name="Yee Ngan C."/>
            <person name="Ohm R.A."/>
            <person name="Salamov A.A."/>
            <person name="Grigoriev I.V."/>
            <person name="Spatafora J.W."/>
            <person name="Berbee M.L."/>
        </authorList>
    </citation>
    <scope>NUCLEOTIDE SEQUENCE [LARGE SCALE GENOMIC DNA]</scope>
    <source>
        <strain evidence="2 3">NRRL 28638</strain>
    </source>
</reference>
<gene>
    <name evidence="2" type="ORF">CONCODRAFT_13410</name>
</gene>
<sequence>MMDLEAMKQRFGSMRSDKCFEGRVFRPLSGGDDACYRISCGLSYATLQSIPHGCNQSLNLGNRYKPSICIICNRIRDKDNAWVNMDTSEYGFYRAPSENSILDNITILSASALGSSALHCHPDITEAVAFDGGFADIPGLIVAVETPLKHPEQWSQISNRVYTIISPVHGIMPYMVIVSKPEDLPRRLKNGMPIVSRPLYSKFFRAGELPTLHLKIKSEAIQKLVSLNHLPLRLPQGMDKRFGTASHPMVRHAMKALPFLISLLPLQGHHCKVTLFQELTLFFLASLRAILVPMEGRVDIESLDSAIVALALYQLGSLSIVPSYETPFNSLISHNSALTLSFTSWIESNRIINYSGKKDRQKHKTMLFSIR</sequence>
<dbReference type="InterPro" id="IPR056881">
    <property type="entry name" value="Mug62_dom"/>
</dbReference>
<dbReference type="Proteomes" id="UP000070444">
    <property type="component" value="Unassembled WGS sequence"/>
</dbReference>
<name>A0A137NQS4_CONC2</name>
<evidence type="ECO:0000259" key="1">
    <source>
        <dbReference type="Pfam" id="PF24919"/>
    </source>
</evidence>
<proteinExistence type="predicted"/>
<dbReference type="EMBL" id="KQ964977">
    <property type="protein sequence ID" value="KXN65116.1"/>
    <property type="molecule type" value="Genomic_DNA"/>
</dbReference>
<evidence type="ECO:0000313" key="3">
    <source>
        <dbReference type="Proteomes" id="UP000070444"/>
    </source>
</evidence>